<proteinExistence type="predicted"/>
<keyword evidence="1" id="KW-0812">Transmembrane</keyword>
<feature type="transmembrane region" description="Helical" evidence="1">
    <location>
        <begin position="30"/>
        <end position="50"/>
    </location>
</feature>
<evidence type="ECO:0000313" key="2">
    <source>
        <dbReference type="EMBL" id="AKT73055.1"/>
    </source>
</evidence>
<geneLocation type="plasmid" evidence="2">
    <name>pMA100</name>
</geneLocation>
<protein>
    <submittedName>
        <fullName evidence="2">Uncharacterized protein</fullName>
    </submittedName>
</protein>
<feature type="transmembrane region" description="Helical" evidence="1">
    <location>
        <begin position="6"/>
        <end position="23"/>
    </location>
</feature>
<dbReference type="AlphaFoldDB" id="A0A187NBF0"/>
<name>A0A187NBF0_MYCAV</name>
<keyword evidence="2" id="KW-0614">Plasmid</keyword>
<dbReference type="EMBL" id="KR997898">
    <property type="protein sequence ID" value="AKT73055.1"/>
    <property type="molecule type" value="Genomic_DNA"/>
</dbReference>
<gene>
    <name evidence="2" type="ORF">MASH_00067</name>
</gene>
<reference evidence="2" key="1">
    <citation type="submission" date="2015-05" db="EMBL/GenBank/DDBJ databases">
        <authorList>
            <person name="Machado G.E."/>
            <person name="Matsumoto C.K."/>
            <person name="Rabello M.S."/>
            <person name="Almeida L.G.P."/>
            <person name="Leao S.C."/>
        </authorList>
    </citation>
    <scope>NUCLEOTIDE SEQUENCE</scope>
    <source>
        <strain evidence="2">88Br</strain>
        <plasmid evidence="2">pMA100</plasmid>
    </source>
</reference>
<accession>A0A187NBF0</accession>
<evidence type="ECO:0000256" key="1">
    <source>
        <dbReference type="SAM" id="Phobius"/>
    </source>
</evidence>
<sequence length="63" mass="6774">MSLEHLPSAIATAPLLLWLARLMGRRVRALIRTTVLTAGLLLLVAAPHHLPALGPLLHTLSPQ</sequence>
<keyword evidence="1" id="KW-0472">Membrane</keyword>
<keyword evidence="1" id="KW-1133">Transmembrane helix</keyword>
<organism evidence="2">
    <name type="scientific">Mycobacterium avium subsp. hominissuis</name>
    <dbReference type="NCBI Taxonomy" id="439334"/>
    <lineage>
        <taxon>Bacteria</taxon>
        <taxon>Bacillati</taxon>
        <taxon>Actinomycetota</taxon>
        <taxon>Actinomycetes</taxon>
        <taxon>Mycobacteriales</taxon>
        <taxon>Mycobacteriaceae</taxon>
        <taxon>Mycobacterium</taxon>
        <taxon>Mycobacterium avium complex (MAC)</taxon>
    </lineage>
</organism>